<dbReference type="Pfam" id="PF21385">
    <property type="entry name" value="ACCA_BT"/>
    <property type="match status" value="1"/>
</dbReference>
<dbReference type="GO" id="GO:0003989">
    <property type="term" value="F:acetyl-CoA carboxylase activity"/>
    <property type="evidence" value="ECO:0007669"/>
    <property type="project" value="InterPro"/>
</dbReference>
<evidence type="ECO:0000259" key="1">
    <source>
        <dbReference type="Pfam" id="PF08326"/>
    </source>
</evidence>
<keyword evidence="4" id="KW-1185">Reference proteome</keyword>
<evidence type="ECO:0000313" key="4">
    <source>
        <dbReference type="Proteomes" id="UP000094527"/>
    </source>
</evidence>
<feature type="domain" description="Acetyl-CoA carboxylase BT" evidence="2">
    <location>
        <begin position="1"/>
        <end position="38"/>
    </location>
</feature>
<dbReference type="PANTHER" id="PTHR45728">
    <property type="entry name" value="ACETYL-COA CARBOXYLASE, ISOFORM A"/>
    <property type="match status" value="1"/>
</dbReference>
<sequence>MSDGGLLVSTDMQSFNTYMKEEVDRYRVVIGNQTCVFEKGERSHSPQIPIRWKLWDIWLKMEVIAGAVLDAGALIARLELDDPSKVTTPDFHWEVPTEPVFQYEKAKEIIEKFMKALRDPTLPLLELQEVISSISGRIPASVEKKIRKLMTLYMPATLLQFWLSSQVSKLPVDCSTRSALQDGIRGRMKSAVQELLRIYLGVETQFQHGHYDKCVQALRDKHKDDMQAVTSCIFSHYQVAKKNIVVTMLIDHVWGNEPGLTDELAAILKSSHSSTAQKTLGLPSALAKF</sequence>
<organism evidence="3 4">
    <name type="scientific">Orchesella cincta</name>
    <name type="common">Springtail</name>
    <name type="synonym">Podura cincta</name>
    <dbReference type="NCBI Taxonomy" id="48709"/>
    <lineage>
        <taxon>Eukaryota</taxon>
        <taxon>Metazoa</taxon>
        <taxon>Ecdysozoa</taxon>
        <taxon>Arthropoda</taxon>
        <taxon>Hexapoda</taxon>
        <taxon>Collembola</taxon>
        <taxon>Entomobryomorpha</taxon>
        <taxon>Entomobryoidea</taxon>
        <taxon>Orchesellidae</taxon>
        <taxon>Orchesellinae</taxon>
        <taxon>Orchesella</taxon>
    </lineage>
</organism>
<dbReference type="InterPro" id="IPR049076">
    <property type="entry name" value="ACCA"/>
</dbReference>
<dbReference type="Proteomes" id="UP000094527">
    <property type="component" value="Unassembled WGS sequence"/>
</dbReference>
<protein>
    <submittedName>
        <fullName evidence="3">Acetyl-CoA carboxylase</fullName>
    </submittedName>
</protein>
<dbReference type="Pfam" id="PF08326">
    <property type="entry name" value="ACC_central"/>
    <property type="match status" value="1"/>
</dbReference>
<dbReference type="STRING" id="48709.A0A1D2NDF9"/>
<reference evidence="3 4" key="1">
    <citation type="journal article" date="2016" name="Genome Biol. Evol.">
        <title>Gene Family Evolution Reflects Adaptation to Soil Environmental Stressors in the Genome of the Collembolan Orchesella cincta.</title>
        <authorList>
            <person name="Faddeeva-Vakhrusheva A."/>
            <person name="Derks M.F."/>
            <person name="Anvar S.Y."/>
            <person name="Agamennone V."/>
            <person name="Suring W."/>
            <person name="Smit S."/>
            <person name="van Straalen N.M."/>
            <person name="Roelofs D."/>
        </authorList>
    </citation>
    <scope>NUCLEOTIDE SEQUENCE [LARGE SCALE GENOMIC DNA]</scope>
    <source>
        <tissue evidence="3">Mixed pool</tissue>
    </source>
</reference>
<dbReference type="GO" id="GO:0005739">
    <property type="term" value="C:mitochondrion"/>
    <property type="evidence" value="ECO:0007669"/>
    <property type="project" value="TreeGrafter"/>
</dbReference>
<dbReference type="PANTHER" id="PTHR45728:SF3">
    <property type="entry name" value="ACETYL-COA CARBOXYLASE"/>
    <property type="match status" value="1"/>
</dbReference>
<dbReference type="OrthoDB" id="14612at2759"/>
<dbReference type="GO" id="GO:0005524">
    <property type="term" value="F:ATP binding"/>
    <property type="evidence" value="ECO:0007669"/>
    <property type="project" value="InterPro"/>
</dbReference>
<proteinExistence type="predicted"/>
<evidence type="ECO:0000313" key="3">
    <source>
        <dbReference type="EMBL" id="ODN03125.1"/>
    </source>
</evidence>
<gene>
    <name evidence="3" type="ORF">Ocin01_03532</name>
</gene>
<dbReference type="InterPro" id="IPR049074">
    <property type="entry name" value="ACCA_BT"/>
</dbReference>
<evidence type="ECO:0000259" key="2">
    <source>
        <dbReference type="Pfam" id="PF21385"/>
    </source>
</evidence>
<dbReference type="InterPro" id="IPR013537">
    <property type="entry name" value="AcCoA_COase_cen"/>
</dbReference>
<dbReference type="GO" id="GO:0006633">
    <property type="term" value="P:fatty acid biosynthetic process"/>
    <property type="evidence" value="ECO:0007669"/>
    <property type="project" value="InterPro"/>
</dbReference>
<feature type="domain" description="Acetyl-CoA carboxylase central" evidence="1">
    <location>
        <begin position="104"/>
        <end position="269"/>
    </location>
</feature>
<name>A0A1D2NDF9_ORCCI</name>
<dbReference type="AlphaFoldDB" id="A0A1D2NDF9"/>
<accession>A0A1D2NDF9</accession>
<dbReference type="EMBL" id="LJIJ01000086">
    <property type="protein sequence ID" value="ODN03125.1"/>
    <property type="molecule type" value="Genomic_DNA"/>
</dbReference>
<comment type="caution">
    <text evidence="3">The sequence shown here is derived from an EMBL/GenBank/DDBJ whole genome shotgun (WGS) entry which is preliminary data.</text>
</comment>